<dbReference type="PROSITE" id="PS51233">
    <property type="entry name" value="VWFD"/>
    <property type="match status" value="1"/>
</dbReference>
<comment type="caution">
    <text evidence="4">The sequence shown here is derived from an EMBL/GenBank/DDBJ whole genome shotgun (WGS) entry which is preliminary data.</text>
</comment>
<protein>
    <submittedName>
        <fullName evidence="4">Uncharacterized protein</fullName>
    </submittedName>
</protein>
<dbReference type="SMART" id="SM00241">
    <property type="entry name" value="ZP"/>
    <property type="match status" value="1"/>
</dbReference>
<dbReference type="Gene3D" id="2.60.40.4100">
    <property type="entry name" value="Zona pellucida, ZP-C domain"/>
    <property type="match status" value="1"/>
</dbReference>
<evidence type="ECO:0000313" key="5">
    <source>
        <dbReference type="Proteomes" id="UP001187315"/>
    </source>
</evidence>
<dbReference type="Proteomes" id="UP001187315">
    <property type="component" value="Unassembled WGS sequence"/>
</dbReference>
<dbReference type="InterPro" id="IPR001846">
    <property type="entry name" value="VWF_type-D"/>
</dbReference>
<dbReference type="Pfam" id="PF08742">
    <property type="entry name" value="C8"/>
    <property type="match status" value="1"/>
</dbReference>
<proteinExistence type="predicted"/>
<reference evidence="4" key="1">
    <citation type="submission" date="2023-08" db="EMBL/GenBank/DDBJ databases">
        <title>Pelteobagrus vachellii genome.</title>
        <authorList>
            <person name="Liu H."/>
        </authorList>
    </citation>
    <scope>NUCLEOTIDE SEQUENCE</scope>
    <source>
        <strain evidence="4">PRFRI_2022a</strain>
        <tissue evidence="4">Muscle</tissue>
    </source>
</reference>
<accession>A0AA88NXD4</accession>
<evidence type="ECO:0000259" key="2">
    <source>
        <dbReference type="PROSITE" id="PS51034"/>
    </source>
</evidence>
<dbReference type="InterPro" id="IPR001507">
    <property type="entry name" value="ZP_dom"/>
</dbReference>
<dbReference type="InterPro" id="IPR055355">
    <property type="entry name" value="ZP-C"/>
</dbReference>
<evidence type="ECO:0000259" key="3">
    <source>
        <dbReference type="PROSITE" id="PS51233"/>
    </source>
</evidence>
<name>A0AA88NXD4_TACVA</name>
<keyword evidence="1" id="KW-1015">Disulfide bond</keyword>
<dbReference type="Pfam" id="PF23344">
    <property type="entry name" value="ZP-N"/>
    <property type="match status" value="1"/>
</dbReference>
<feature type="domain" description="VWFD" evidence="3">
    <location>
        <begin position="1"/>
        <end position="186"/>
    </location>
</feature>
<dbReference type="PANTHER" id="PTHR46160">
    <property type="entry name" value="ALPHA-TECTORIN-RELATED"/>
    <property type="match status" value="1"/>
</dbReference>
<dbReference type="SMART" id="SM00832">
    <property type="entry name" value="C8"/>
    <property type="match status" value="1"/>
</dbReference>
<keyword evidence="5" id="KW-1185">Reference proteome</keyword>
<gene>
    <name evidence="4" type="ORF">Q7C36_004059</name>
</gene>
<sequence length="522" mass="58539">MVDLAATVKCQLAWSQEIHIIIPLMGQWPTFRVLVHMRFLRHVGMSLTLVYNSKWWQPTLYVWLTKQQEQTQITIGQNRKVKVNGNAVNSSTYQISNLAEIYQEQNFIVVNASHELMVYFDGQFTLLVRLGPSFHGSVCGMCGNNNGDPTDDKTRPNGELAQNDIAFGNSWKSNTSGPGGPFQHCHFRISPESYFSSCVYDLCAYPESLGQDLLCSAVEAYDAACTMLELMIQNWRSDLSCSRMDPCEDLHCTEDEWCGEKDGNYGCFCNENYLRQNPDSYDSIEICESSSGKMSLSRCQLFEAGFLANNLHLHDPNCNGTVQDGRLVFHFDNDAHICGTNLTANGTHFIYENIIQGEVGSTTGSIHRNKTLELRFSCIYKLSESLSMDREINPIQSIVHKTLPGKEGMYRIKMIPYEDSSFSHPYNCRVNIEVGEQIYIGVFVQGVDSCQLATVIDSCWATPVNQRNYSVRCDLITGNVVSLDITTAQAGLWAPTIVPPSPWGLLSGPPKKELLKDTVLMP</sequence>
<organism evidence="4 5">
    <name type="scientific">Tachysurus vachellii</name>
    <name type="common">Darkbarbel catfish</name>
    <name type="synonym">Pelteobagrus vachellii</name>
    <dbReference type="NCBI Taxonomy" id="175792"/>
    <lineage>
        <taxon>Eukaryota</taxon>
        <taxon>Metazoa</taxon>
        <taxon>Chordata</taxon>
        <taxon>Craniata</taxon>
        <taxon>Vertebrata</taxon>
        <taxon>Euteleostomi</taxon>
        <taxon>Actinopterygii</taxon>
        <taxon>Neopterygii</taxon>
        <taxon>Teleostei</taxon>
        <taxon>Ostariophysi</taxon>
        <taxon>Siluriformes</taxon>
        <taxon>Bagridae</taxon>
        <taxon>Tachysurus</taxon>
    </lineage>
</organism>
<dbReference type="EMBL" id="JAVHJS010000003">
    <property type="protein sequence ID" value="KAK2864905.1"/>
    <property type="molecule type" value="Genomic_DNA"/>
</dbReference>
<dbReference type="PROSITE" id="PS51034">
    <property type="entry name" value="ZP_2"/>
    <property type="match status" value="1"/>
</dbReference>
<dbReference type="InterPro" id="IPR055356">
    <property type="entry name" value="ZP-N"/>
</dbReference>
<dbReference type="InterPro" id="IPR042235">
    <property type="entry name" value="ZP-C_dom"/>
</dbReference>
<feature type="domain" description="ZP" evidence="2">
    <location>
        <begin position="286"/>
        <end position="522"/>
    </location>
</feature>
<dbReference type="PANTHER" id="PTHR46160:SF9">
    <property type="entry name" value="PROTEIN PRY2-RELATED"/>
    <property type="match status" value="1"/>
</dbReference>
<dbReference type="Pfam" id="PF00100">
    <property type="entry name" value="Zona_pellucida"/>
    <property type="match status" value="1"/>
</dbReference>
<dbReference type="InterPro" id="IPR014853">
    <property type="entry name" value="VWF/SSPO/ZAN-like_Cys-rich_dom"/>
</dbReference>
<dbReference type="InterPro" id="IPR052749">
    <property type="entry name" value="Alpha-tectorin"/>
</dbReference>
<dbReference type="Pfam" id="PF00094">
    <property type="entry name" value="VWD"/>
    <property type="match status" value="1"/>
</dbReference>
<dbReference type="Gene3D" id="2.60.40.3210">
    <property type="entry name" value="Zona pellucida, ZP-N domain"/>
    <property type="match status" value="1"/>
</dbReference>
<dbReference type="SMART" id="SM00216">
    <property type="entry name" value="VWD"/>
    <property type="match status" value="1"/>
</dbReference>
<evidence type="ECO:0000313" key="4">
    <source>
        <dbReference type="EMBL" id="KAK2864905.1"/>
    </source>
</evidence>
<dbReference type="AlphaFoldDB" id="A0AA88NXD4"/>
<evidence type="ECO:0000256" key="1">
    <source>
        <dbReference type="ARBA" id="ARBA00023157"/>
    </source>
</evidence>